<feature type="compositionally biased region" description="Basic and acidic residues" evidence="1">
    <location>
        <begin position="66"/>
        <end position="76"/>
    </location>
</feature>
<accession>A0AAV2D164</accession>
<dbReference type="InterPro" id="IPR025558">
    <property type="entry name" value="DUF4283"/>
</dbReference>
<evidence type="ECO:0000313" key="4">
    <source>
        <dbReference type="Proteomes" id="UP001497516"/>
    </source>
</evidence>
<feature type="domain" description="DUF4283" evidence="2">
    <location>
        <begin position="150"/>
        <end position="213"/>
    </location>
</feature>
<sequence length="214" mass="23587">MGGSGQGGSNQTETMAGQRRPPSATSSPNPKGDREAQQSKKRVKQTVPEQQSSIDSDVQFEDVDNGAEKGSYHRDQPPPQKAWGSGVGAARRLFGDMQRLEPWYISDSDSEDIATGMREDGRDEGSEPDDDPLCPNIHFSSAEERHFCREWRSALVVKALGRSVSYTGISKRLNDLWARVGGIQVSSVKNGYFLVRFTSGIDYERALTGGPWMM</sequence>
<keyword evidence="4" id="KW-1185">Reference proteome</keyword>
<reference evidence="3 4" key="1">
    <citation type="submission" date="2024-04" db="EMBL/GenBank/DDBJ databases">
        <authorList>
            <person name="Fracassetti M."/>
        </authorList>
    </citation>
    <scope>NUCLEOTIDE SEQUENCE [LARGE SCALE GENOMIC DNA]</scope>
</reference>
<evidence type="ECO:0000259" key="2">
    <source>
        <dbReference type="Pfam" id="PF14111"/>
    </source>
</evidence>
<feature type="region of interest" description="Disordered" evidence="1">
    <location>
        <begin position="105"/>
        <end position="133"/>
    </location>
</feature>
<dbReference type="Proteomes" id="UP001497516">
    <property type="component" value="Chromosome 10"/>
</dbReference>
<proteinExistence type="predicted"/>
<name>A0AAV2D164_9ROSI</name>
<dbReference type="Pfam" id="PF14111">
    <property type="entry name" value="DUF4283"/>
    <property type="match status" value="1"/>
</dbReference>
<evidence type="ECO:0000313" key="3">
    <source>
        <dbReference type="EMBL" id="CAL1361957.1"/>
    </source>
</evidence>
<dbReference type="AlphaFoldDB" id="A0AAV2D164"/>
<feature type="compositionally biased region" description="Polar residues" evidence="1">
    <location>
        <begin position="47"/>
        <end position="56"/>
    </location>
</feature>
<feature type="region of interest" description="Disordered" evidence="1">
    <location>
        <begin position="1"/>
        <end position="86"/>
    </location>
</feature>
<dbReference type="EMBL" id="OZ034814">
    <property type="protein sequence ID" value="CAL1361957.1"/>
    <property type="molecule type" value="Genomic_DNA"/>
</dbReference>
<protein>
    <recommendedName>
        <fullName evidence="2">DUF4283 domain-containing protein</fullName>
    </recommendedName>
</protein>
<evidence type="ECO:0000256" key="1">
    <source>
        <dbReference type="SAM" id="MobiDB-lite"/>
    </source>
</evidence>
<gene>
    <name evidence="3" type="ORF">LTRI10_LOCUS9234</name>
</gene>
<organism evidence="3 4">
    <name type="scientific">Linum trigynum</name>
    <dbReference type="NCBI Taxonomy" id="586398"/>
    <lineage>
        <taxon>Eukaryota</taxon>
        <taxon>Viridiplantae</taxon>
        <taxon>Streptophyta</taxon>
        <taxon>Embryophyta</taxon>
        <taxon>Tracheophyta</taxon>
        <taxon>Spermatophyta</taxon>
        <taxon>Magnoliopsida</taxon>
        <taxon>eudicotyledons</taxon>
        <taxon>Gunneridae</taxon>
        <taxon>Pentapetalae</taxon>
        <taxon>rosids</taxon>
        <taxon>fabids</taxon>
        <taxon>Malpighiales</taxon>
        <taxon>Linaceae</taxon>
        <taxon>Linum</taxon>
    </lineage>
</organism>